<keyword evidence="3" id="KW-1185">Reference proteome</keyword>
<dbReference type="GO" id="GO:0015628">
    <property type="term" value="P:protein secretion by the type II secretion system"/>
    <property type="evidence" value="ECO:0007669"/>
    <property type="project" value="TreeGrafter"/>
</dbReference>
<dbReference type="SUPFAM" id="SSF47781">
    <property type="entry name" value="RuvA domain 2-like"/>
    <property type="match status" value="1"/>
</dbReference>
<feature type="domain" description="Helix-hairpin-helix DNA-binding motif class 1" evidence="1">
    <location>
        <begin position="18"/>
        <end position="37"/>
    </location>
</feature>
<dbReference type="EMBL" id="AEUX02000008">
    <property type="protein sequence ID" value="EHI68772.1"/>
    <property type="molecule type" value="Genomic_DNA"/>
</dbReference>
<organism evidence="2 3">
    <name type="scientific">Streptococcus ictaluri 707-05</name>
    <dbReference type="NCBI Taxonomy" id="764299"/>
    <lineage>
        <taxon>Bacteria</taxon>
        <taxon>Bacillati</taxon>
        <taxon>Bacillota</taxon>
        <taxon>Bacilli</taxon>
        <taxon>Lactobacillales</taxon>
        <taxon>Streptococcaceae</taxon>
        <taxon>Streptococcus</taxon>
    </lineage>
</organism>
<dbReference type="PANTHER" id="PTHR21180:SF32">
    <property type="entry name" value="ENDONUCLEASE_EXONUCLEASE_PHOSPHATASE FAMILY DOMAIN-CONTAINING PROTEIN 1"/>
    <property type="match status" value="1"/>
</dbReference>
<dbReference type="AlphaFoldDB" id="G5K5Y0"/>
<gene>
    <name evidence="2" type="ORF">STRIC_0467</name>
</gene>
<sequence>MRLTSTTGKLNINKASLSELQEISGIGAKRAQDIIDTRDSRGGFKKLEDLKEVSGIGEKTLERLKEAIRLD</sequence>
<dbReference type="PANTHER" id="PTHR21180">
    <property type="entry name" value="ENDONUCLEASE/EXONUCLEASE/PHOSPHATASE FAMILY DOMAIN-CONTAINING PROTEIN 1"/>
    <property type="match status" value="1"/>
</dbReference>
<evidence type="ECO:0000313" key="3">
    <source>
        <dbReference type="Proteomes" id="UP000003330"/>
    </source>
</evidence>
<dbReference type="InterPro" id="IPR004509">
    <property type="entry name" value="Competence_ComEA_HhH"/>
</dbReference>
<dbReference type="GO" id="GO:0006281">
    <property type="term" value="P:DNA repair"/>
    <property type="evidence" value="ECO:0007669"/>
    <property type="project" value="InterPro"/>
</dbReference>
<comment type="caution">
    <text evidence="2">The sequence shown here is derived from an EMBL/GenBank/DDBJ whole genome shotgun (WGS) entry which is preliminary data.</text>
</comment>
<evidence type="ECO:0000313" key="2">
    <source>
        <dbReference type="EMBL" id="EHI68772.1"/>
    </source>
</evidence>
<dbReference type="NCBIfam" id="TIGR00426">
    <property type="entry name" value="competence protein ComEA helix-hairpin-helix repeat region"/>
    <property type="match status" value="1"/>
</dbReference>
<dbReference type="Pfam" id="PF12836">
    <property type="entry name" value="HHH_3"/>
    <property type="match status" value="1"/>
</dbReference>
<dbReference type="eggNOG" id="COG1555">
    <property type="taxonomic scope" value="Bacteria"/>
</dbReference>
<dbReference type="InterPro" id="IPR003583">
    <property type="entry name" value="Hlx-hairpin-Hlx_DNA-bd_motif"/>
</dbReference>
<evidence type="ECO:0000259" key="1">
    <source>
        <dbReference type="SMART" id="SM00278"/>
    </source>
</evidence>
<dbReference type="Proteomes" id="UP000003330">
    <property type="component" value="Unassembled WGS sequence"/>
</dbReference>
<reference evidence="2 3" key="1">
    <citation type="journal article" date="2014" name="Int. J. Syst. Evol. Microbiol.">
        <title>Phylogenomics and the dynamic genome evolution of the genus Streptococcus.</title>
        <authorList>
            <consortium name="The Broad Institute Genome Sequencing Platform"/>
            <person name="Richards V.P."/>
            <person name="Palmer S.R."/>
            <person name="Pavinski Bitar P.D."/>
            <person name="Qin X."/>
            <person name="Weinstock G.M."/>
            <person name="Highlander S.K."/>
            <person name="Town C.D."/>
            <person name="Burne R.A."/>
            <person name="Stanhope M.J."/>
        </authorList>
    </citation>
    <scope>NUCLEOTIDE SEQUENCE [LARGE SCALE GENOMIC DNA]</scope>
    <source>
        <strain evidence="2 3">707-05</strain>
    </source>
</reference>
<proteinExistence type="predicted"/>
<dbReference type="GO" id="GO:0003677">
    <property type="term" value="F:DNA binding"/>
    <property type="evidence" value="ECO:0007669"/>
    <property type="project" value="InterPro"/>
</dbReference>
<dbReference type="InterPro" id="IPR051675">
    <property type="entry name" value="Endo/Exo/Phosphatase_dom_1"/>
</dbReference>
<name>G5K5Y0_9STRE</name>
<protein>
    <recommendedName>
        <fullName evidence="1">Helix-hairpin-helix DNA-binding motif class 1 domain-containing protein</fullName>
    </recommendedName>
</protein>
<dbReference type="GO" id="GO:0015627">
    <property type="term" value="C:type II protein secretion system complex"/>
    <property type="evidence" value="ECO:0007669"/>
    <property type="project" value="TreeGrafter"/>
</dbReference>
<dbReference type="SMART" id="SM00278">
    <property type="entry name" value="HhH1"/>
    <property type="match status" value="2"/>
</dbReference>
<dbReference type="STRING" id="764299.STRIC_0467"/>
<accession>G5K5Y0</accession>
<feature type="domain" description="Helix-hairpin-helix DNA-binding motif class 1" evidence="1">
    <location>
        <begin position="48"/>
        <end position="67"/>
    </location>
</feature>
<dbReference type="InterPro" id="IPR010994">
    <property type="entry name" value="RuvA_2-like"/>
</dbReference>
<dbReference type="Gene3D" id="1.10.150.320">
    <property type="entry name" value="Photosystem II 12 kDa extrinsic protein"/>
    <property type="match status" value="1"/>
</dbReference>